<evidence type="ECO:0000313" key="3">
    <source>
        <dbReference type="EMBL" id="VFT86602.1"/>
    </source>
</evidence>
<proteinExistence type="predicted"/>
<evidence type="ECO:0000313" key="4">
    <source>
        <dbReference type="Proteomes" id="UP000332933"/>
    </source>
</evidence>
<name>A0A485KP65_9STRA</name>
<dbReference type="OrthoDB" id="73726at2759"/>
<dbReference type="PANTHER" id="PTHR31827:SF1">
    <property type="entry name" value="EMB|CAB89363.1"/>
    <property type="match status" value="1"/>
</dbReference>
<sequence>MPTCFFNGCKNASVADTIKCLFHSHRGCCLVQDCHNQVYARNLCVRHGGKRQCAFDGCQLNSRVGAFCTRHSPSETVRRCSEGGCSSQAHLRGKCFRHGGSRLCKADGCATYARNRGFCARHTPPPSSSLKEEPSSPSSVSNVDVWTLDDDHHWMQQALLTIEPTMEALPGSESWRGWSEINTLLADV</sequence>
<accession>A0A485KP65</accession>
<evidence type="ECO:0000313" key="2">
    <source>
        <dbReference type="EMBL" id="KAF0699732.1"/>
    </source>
</evidence>
<protein>
    <submittedName>
        <fullName evidence="3">Aste57867_9723 protein</fullName>
    </submittedName>
</protein>
<feature type="region of interest" description="Disordered" evidence="1">
    <location>
        <begin position="123"/>
        <end position="142"/>
    </location>
</feature>
<reference evidence="3 4" key="1">
    <citation type="submission" date="2019-03" db="EMBL/GenBank/DDBJ databases">
        <authorList>
            <person name="Gaulin E."/>
            <person name="Dumas B."/>
        </authorList>
    </citation>
    <scope>NUCLEOTIDE SEQUENCE [LARGE SCALE GENOMIC DNA]</scope>
    <source>
        <strain evidence="3">CBS 568.67</strain>
    </source>
</reference>
<reference evidence="2" key="2">
    <citation type="submission" date="2019-06" db="EMBL/GenBank/DDBJ databases">
        <title>Genomics analysis of Aphanomyces spp. identifies a new class of oomycete effector associated with host adaptation.</title>
        <authorList>
            <person name="Gaulin E."/>
        </authorList>
    </citation>
    <scope>NUCLEOTIDE SEQUENCE</scope>
    <source>
        <strain evidence="2">CBS 578.67</strain>
    </source>
</reference>
<organism evidence="3 4">
    <name type="scientific">Aphanomyces stellatus</name>
    <dbReference type="NCBI Taxonomy" id="120398"/>
    <lineage>
        <taxon>Eukaryota</taxon>
        <taxon>Sar</taxon>
        <taxon>Stramenopiles</taxon>
        <taxon>Oomycota</taxon>
        <taxon>Saprolegniomycetes</taxon>
        <taxon>Saprolegniales</taxon>
        <taxon>Verrucalvaceae</taxon>
        <taxon>Aphanomyces</taxon>
    </lineage>
</organism>
<gene>
    <name evidence="3" type="primary">Aste57867_9723</name>
    <name evidence="2" type="ORF">As57867_009685</name>
    <name evidence="3" type="ORF">ASTE57867_9723</name>
</gene>
<evidence type="ECO:0000256" key="1">
    <source>
        <dbReference type="SAM" id="MobiDB-lite"/>
    </source>
</evidence>
<dbReference type="PANTHER" id="PTHR31827">
    <property type="entry name" value="EMB|CAB89363.1"/>
    <property type="match status" value="1"/>
</dbReference>
<dbReference type="EMBL" id="CAADRA010005179">
    <property type="protein sequence ID" value="VFT86602.1"/>
    <property type="molecule type" value="Genomic_DNA"/>
</dbReference>
<dbReference type="Proteomes" id="UP000332933">
    <property type="component" value="Unassembled WGS sequence"/>
</dbReference>
<keyword evidence="4" id="KW-1185">Reference proteome</keyword>
<dbReference type="EMBL" id="VJMH01005158">
    <property type="protein sequence ID" value="KAF0699732.1"/>
    <property type="molecule type" value="Genomic_DNA"/>
</dbReference>
<dbReference type="AlphaFoldDB" id="A0A485KP65"/>